<sequence length="146" mass="17305">MNKKKEWQIGHFNKTLSKQLVSTVRNVIRKWKATGTVAVKPRSGRPRKTQEQHMRRIVRMLTYNPQITSKDLQEHLAADGVSVHRSTIQHNLHKEHLYGRVMRKNRLLYANAHLDKPDSFWNKVYNVLKWPSQSPDLNVIENLWDF</sequence>
<accession>A0A8C4T2Z8</accession>
<keyword evidence="3" id="KW-1185">Reference proteome</keyword>
<reference evidence="2" key="1">
    <citation type="submission" date="2025-08" db="UniProtKB">
        <authorList>
            <consortium name="Ensembl"/>
        </authorList>
    </citation>
    <scope>IDENTIFICATION</scope>
</reference>
<dbReference type="Ensembl" id="ENSECRT00000025983.1">
    <property type="protein sequence ID" value="ENSECRP00000025442.1"/>
    <property type="gene ID" value="ENSECRG00000017198.1"/>
</dbReference>
<dbReference type="Gene3D" id="3.30.420.10">
    <property type="entry name" value="Ribonuclease H-like superfamily/Ribonuclease H"/>
    <property type="match status" value="1"/>
</dbReference>
<name>A0A8C4T2Z8_ERPCA</name>
<dbReference type="Pfam" id="PF01498">
    <property type="entry name" value="HTH_Tnp_Tc3_2"/>
    <property type="match status" value="1"/>
</dbReference>
<dbReference type="GO" id="GO:0015074">
    <property type="term" value="P:DNA integration"/>
    <property type="evidence" value="ECO:0007669"/>
    <property type="project" value="InterPro"/>
</dbReference>
<dbReference type="InterPro" id="IPR009057">
    <property type="entry name" value="Homeodomain-like_sf"/>
</dbReference>
<protein>
    <recommendedName>
        <fullName evidence="1">Transposase Tc1-like domain-containing protein</fullName>
    </recommendedName>
</protein>
<dbReference type="GO" id="GO:0003677">
    <property type="term" value="F:DNA binding"/>
    <property type="evidence" value="ECO:0007669"/>
    <property type="project" value="InterPro"/>
</dbReference>
<dbReference type="GeneTree" id="ENSGT01100000266240"/>
<dbReference type="Proteomes" id="UP000694620">
    <property type="component" value="Unassembled WGS sequence"/>
</dbReference>
<dbReference type="GO" id="GO:0006313">
    <property type="term" value="P:DNA transposition"/>
    <property type="evidence" value="ECO:0007669"/>
    <property type="project" value="InterPro"/>
</dbReference>
<dbReference type="InterPro" id="IPR002492">
    <property type="entry name" value="Transposase_Tc1-like"/>
</dbReference>
<dbReference type="InterPro" id="IPR036397">
    <property type="entry name" value="RNaseH_sf"/>
</dbReference>
<evidence type="ECO:0000313" key="2">
    <source>
        <dbReference type="Ensembl" id="ENSECRP00000025442.1"/>
    </source>
</evidence>
<organism evidence="2 3">
    <name type="scientific">Erpetoichthys calabaricus</name>
    <name type="common">Rope fish</name>
    <name type="synonym">Calamoichthys calabaricus</name>
    <dbReference type="NCBI Taxonomy" id="27687"/>
    <lineage>
        <taxon>Eukaryota</taxon>
        <taxon>Metazoa</taxon>
        <taxon>Chordata</taxon>
        <taxon>Craniata</taxon>
        <taxon>Vertebrata</taxon>
        <taxon>Euteleostomi</taxon>
        <taxon>Actinopterygii</taxon>
        <taxon>Polypteriformes</taxon>
        <taxon>Polypteridae</taxon>
        <taxon>Erpetoichthys</taxon>
    </lineage>
</organism>
<dbReference type="AlphaFoldDB" id="A0A8C4T2Z8"/>
<dbReference type="SUPFAM" id="SSF46689">
    <property type="entry name" value="Homeodomain-like"/>
    <property type="match status" value="1"/>
</dbReference>
<feature type="domain" description="Transposase Tc1-like" evidence="1">
    <location>
        <begin position="55"/>
        <end position="109"/>
    </location>
</feature>
<proteinExistence type="predicted"/>
<evidence type="ECO:0000313" key="3">
    <source>
        <dbReference type="Proteomes" id="UP000694620"/>
    </source>
</evidence>
<reference evidence="2" key="2">
    <citation type="submission" date="2025-09" db="UniProtKB">
        <authorList>
            <consortium name="Ensembl"/>
        </authorList>
    </citation>
    <scope>IDENTIFICATION</scope>
</reference>
<evidence type="ECO:0000259" key="1">
    <source>
        <dbReference type="Pfam" id="PF01498"/>
    </source>
</evidence>